<dbReference type="InterPro" id="IPR036100">
    <property type="entry name" value="QueA_sf"/>
</dbReference>
<dbReference type="Proteomes" id="UP000479114">
    <property type="component" value="Chromosome"/>
</dbReference>
<sequence length="347" mass="38700">MASFHVPEELNATAPPERRGIRRDHVKMLVLNRRTGFVSHSSFYRLDEHMKEGDLLVLNASRTIPAVLHGEWRRGGVVLGEGTEVRLARRRDDCSWQALVVSTEFRPLPGDSFAFKPLLSAEVTAEVTETSSQPLVTIAFSLQGARLTDYLYAYAEPIRYEYISHPWELDYYQTVYASAPGSVEMPSAGRAFSWELLFKLKRQGVRIAYVQLHTGLSYIPEEGGHPDPRNNFEQYEVPKETADAIIRTKKEGGRVVAAGTTVVRALESAAGRDGEPAAGSGWTNLMIEASTPLRVVDGLISGFHEPEASHLEMLSAFIEPGLLYDAYQEAIAYGYLWHEFGDINVII</sequence>
<protein>
    <submittedName>
        <fullName evidence="5">S-adenosylmethionine:tRNA ribosyltransferase-isomerase</fullName>
    </submittedName>
</protein>
<dbReference type="KEGG" id="prz:GZH47_25630"/>
<keyword evidence="2 5" id="KW-0808">Transferase</keyword>
<evidence type="ECO:0000313" key="5">
    <source>
        <dbReference type="EMBL" id="QHW35283.1"/>
    </source>
</evidence>
<name>A0A6C0PC02_9BACL</name>
<dbReference type="Gene3D" id="3.40.1780.10">
    <property type="entry name" value="QueA-like"/>
    <property type="match status" value="1"/>
</dbReference>
<dbReference type="Gene3D" id="2.40.10.240">
    <property type="entry name" value="QueA-like"/>
    <property type="match status" value="1"/>
</dbReference>
<evidence type="ECO:0000256" key="4">
    <source>
        <dbReference type="ARBA" id="ARBA00022785"/>
    </source>
</evidence>
<reference evidence="5 6" key="1">
    <citation type="submission" date="2020-02" db="EMBL/GenBank/DDBJ databases">
        <title>Paenibacillus sp. nov., isolated from rhizosphere soil of tomato.</title>
        <authorList>
            <person name="Weon H.-Y."/>
            <person name="Lee S.A."/>
        </authorList>
    </citation>
    <scope>NUCLEOTIDE SEQUENCE [LARGE SCALE GENOMIC DNA]</scope>
    <source>
        <strain evidence="5 6">14171R-81</strain>
    </source>
</reference>
<evidence type="ECO:0000256" key="2">
    <source>
        <dbReference type="ARBA" id="ARBA00022679"/>
    </source>
</evidence>
<organism evidence="5 6">
    <name type="scientific">Paenibacillus rhizovicinus</name>
    <dbReference type="NCBI Taxonomy" id="2704463"/>
    <lineage>
        <taxon>Bacteria</taxon>
        <taxon>Bacillati</taxon>
        <taxon>Bacillota</taxon>
        <taxon>Bacilli</taxon>
        <taxon>Bacillales</taxon>
        <taxon>Paenibacillaceae</taxon>
        <taxon>Paenibacillus</taxon>
    </lineage>
</organism>
<dbReference type="EMBL" id="CP048286">
    <property type="protein sequence ID" value="QHW35283.1"/>
    <property type="molecule type" value="Genomic_DNA"/>
</dbReference>
<accession>A0A6C0PC02</accession>
<keyword evidence="6" id="KW-1185">Reference proteome</keyword>
<dbReference type="PANTHER" id="PTHR30307:SF0">
    <property type="entry name" value="S-ADENOSYLMETHIONINE:TRNA RIBOSYLTRANSFERASE-ISOMERASE"/>
    <property type="match status" value="1"/>
</dbReference>
<evidence type="ECO:0000256" key="1">
    <source>
        <dbReference type="ARBA" id="ARBA00022490"/>
    </source>
</evidence>
<dbReference type="InterPro" id="IPR003699">
    <property type="entry name" value="QueA"/>
</dbReference>
<dbReference type="GO" id="GO:0051075">
    <property type="term" value="F:S-adenosylmethionine:tRNA ribosyltransferase-isomerase activity"/>
    <property type="evidence" value="ECO:0007669"/>
    <property type="project" value="TreeGrafter"/>
</dbReference>
<dbReference type="InterPro" id="IPR042119">
    <property type="entry name" value="QueA_dom2"/>
</dbReference>
<evidence type="ECO:0000313" key="6">
    <source>
        <dbReference type="Proteomes" id="UP000479114"/>
    </source>
</evidence>
<dbReference type="GO" id="GO:0008616">
    <property type="term" value="P:tRNA queuosine(34) biosynthetic process"/>
    <property type="evidence" value="ECO:0007669"/>
    <property type="project" value="UniProtKB-KW"/>
</dbReference>
<keyword evidence="1" id="KW-0963">Cytoplasm</keyword>
<dbReference type="InterPro" id="IPR042118">
    <property type="entry name" value="QueA_dom1"/>
</dbReference>
<dbReference type="Pfam" id="PF02547">
    <property type="entry name" value="Queuosine_synth"/>
    <property type="match status" value="1"/>
</dbReference>
<dbReference type="SUPFAM" id="SSF111337">
    <property type="entry name" value="QueA-like"/>
    <property type="match status" value="1"/>
</dbReference>
<evidence type="ECO:0000256" key="3">
    <source>
        <dbReference type="ARBA" id="ARBA00022691"/>
    </source>
</evidence>
<dbReference type="PANTHER" id="PTHR30307">
    <property type="entry name" value="S-ADENOSYLMETHIONINE:TRNA RIBOSYLTRANSFERASE-ISOMERASE"/>
    <property type="match status" value="1"/>
</dbReference>
<keyword evidence="5" id="KW-0413">Isomerase</keyword>
<proteinExistence type="predicted"/>
<keyword evidence="4" id="KW-0671">Queuosine biosynthesis</keyword>
<gene>
    <name evidence="5" type="ORF">GZH47_25630</name>
</gene>
<dbReference type="AlphaFoldDB" id="A0A6C0PC02"/>
<keyword evidence="3" id="KW-0949">S-adenosyl-L-methionine</keyword>